<dbReference type="Proteomes" id="UP001328107">
    <property type="component" value="Unassembled WGS sequence"/>
</dbReference>
<reference evidence="3" key="1">
    <citation type="submission" date="2022-10" db="EMBL/GenBank/DDBJ databases">
        <title>Genome assembly of Pristionchus species.</title>
        <authorList>
            <person name="Yoshida K."/>
            <person name="Sommer R.J."/>
        </authorList>
    </citation>
    <scope>NUCLEOTIDE SEQUENCE [LARGE SCALE GENOMIC DNA]</scope>
    <source>
        <strain evidence="3">RS5460</strain>
    </source>
</reference>
<proteinExistence type="predicted"/>
<organism evidence="2 3">
    <name type="scientific">Pristionchus mayeri</name>
    <dbReference type="NCBI Taxonomy" id="1317129"/>
    <lineage>
        <taxon>Eukaryota</taxon>
        <taxon>Metazoa</taxon>
        <taxon>Ecdysozoa</taxon>
        <taxon>Nematoda</taxon>
        <taxon>Chromadorea</taxon>
        <taxon>Rhabditida</taxon>
        <taxon>Rhabditina</taxon>
        <taxon>Diplogasteromorpha</taxon>
        <taxon>Diplogasteroidea</taxon>
        <taxon>Neodiplogasteridae</taxon>
        <taxon>Pristionchus</taxon>
    </lineage>
</organism>
<dbReference type="EMBL" id="BTRK01000004">
    <property type="protein sequence ID" value="GMR48610.1"/>
    <property type="molecule type" value="Genomic_DNA"/>
</dbReference>
<sequence>MDLSDLDFRDLHENSFLSTATLDRATFTFTPPPDESGERENEEREAEKERLTRLISSHFPHHNEDIQKADLILLICKNIESVHREESDVAKMINACLNEGGALLIENSMDRFKYQVNYLGPKIETITHRLASKNGHFFSCFAIDYRVREKMKSSVGKGTRPPPNPLSPTGIHFNAKDIFTINII</sequence>
<evidence type="ECO:0000313" key="2">
    <source>
        <dbReference type="EMBL" id="GMR48610.1"/>
    </source>
</evidence>
<keyword evidence="3" id="KW-1185">Reference proteome</keyword>
<protein>
    <submittedName>
        <fullName evidence="2">Uncharacterized protein</fullName>
    </submittedName>
</protein>
<comment type="caution">
    <text evidence="2">The sequence shown here is derived from an EMBL/GenBank/DDBJ whole genome shotgun (WGS) entry which is preliminary data.</text>
</comment>
<gene>
    <name evidence="2" type="ORF">PMAYCL1PPCAC_18805</name>
</gene>
<accession>A0AAN5CQK7</accession>
<evidence type="ECO:0000313" key="3">
    <source>
        <dbReference type="Proteomes" id="UP001328107"/>
    </source>
</evidence>
<feature type="region of interest" description="Disordered" evidence="1">
    <location>
        <begin position="29"/>
        <end position="48"/>
    </location>
</feature>
<evidence type="ECO:0000256" key="1">
    <source>
        <dbReference type="SAM" id="MobiDB-lite"/>
    </source>
</evidence>
<dbReference type="AlphaFoldDB" id="A0AAN5CQK7"/>
<name>A0AAN5CQK7_9BILA</name>
<feature type="compositionally biased region" description="Basic and acidic residues" evidence="1">
    <location>
        <begin position="36"/>
        <end position="48"/>
    </location>
</feature>